<keyword evidence="2" id="KW-1185">Reference proteome</keyword>
<organism evidence="1 2">
    <name type="scientific">Pseudoalteromonas ulvae</name>
    <dbReference type="NCBI Taxonomy" id="107327"/>
    <lineage>
        <taxon>Bacteria</taxon>
        <taxon>Pseudomonadati</taxon>
        <taxon>Pseudomonadota</taxon>
        <taxon>Gammaproteobacteria</taxon>
        <taxon>Alteromonadales</taxon>
        <taxon>Pseudoalteromonadaceae</taxon>
        <taxon>Pseudoalteromonas</taxon>
    </lineage>
</organism>
<evidence type="ECO:0008006" key="3">
    <source>
        <dbReference type="Google" id="ProtNLM"/>
    </source>
</evidence>
<dbReference type="Proteomes" id="UP000194841">
    <property type="component" value="Unassembled WGS sequence"/>
</dbReference>
<accession>A0A244CSS7</accession>
<dbReference type="EMBL" id="MWPV01000002">
    <property type="protein sequence ID" value="OUL58667.1"/>
    <property type="molecule type" value="Genomic_DNA"/>
</dbReference>
<proteinExistence type="predicted"/>
<dbReference type="PANTHER" id="PTHR34322:SF2">
    <property type="entry name" value="TRANSPOSASE IS200-LIKE DOMAIN-CONTAINING PROTEIN"/>
    <property type="match status" value="1"/>
</dbReference>
<dbReference type="OrthoDB" id="9814067at2"/>
<evidence type="ECO:0000313" key="2">
    <source>
        <dbReference type="Proteomes" id="UP000194841"/>
    </source>
</evidence>
<name>A0A244CSS7_PSEDV</name>
<reference evidence="1 2" key="1">
    <citation type="submission" date="2017-02" db="EMBL/GenBank/DDBJ databases">
        <title>Pseudoalteromonas ulvae TC14 Genome.</title>
        <authorList>
            <person name="Molmeret M."/>
        </authorList>
    </citation>
    <scope>NUCLEOTIDE SEQUENCE [LARGE SCALE GENOMIC DNA]</scope>
    <source>
        <strain evidence="1">TC14</strain>
    </source>
</reference>
<sequence length="143" mass="16538">MYVDLNPIRAKMAKNLQDSDFTSIQERIHHYKSHTSSEKTKHTSQQPKQLMALGSNKHNQTIPFKLLDYLELADWSGRHIDPKKRGAISKTQPKILVELGIETAVWLEAVQNFRRQYSNFAGQPNALRQCAHQHQQSWYRGVG</sequence>
<protein>
    <recommendedName>
        <fullName evidence="3">Transposase</fullName>
    </recommendedName>
</protein>
<gene>
    <name evidence="1" type="ORF">B1199_06100</name>
</gene>
<evidence type="ECO:0000313" key="1">
    <source>
        <dbReference type="EMBL" id="OUL58667.1"/>
    </source>
</evidence>
<comment type="caution">
    <text evidence="1">The sequence shown here is derived from an EMBL/GenBank/DDBJ whole genome shotgun (WGS) entry which is preliminary data.</text>
</comment>
<dbReference type="PANTHER" id="PTHR34322">
    <property type="entry name" value="TRANSPOSASE, Y1_TNP DOMAIN-CONTAINING"/>
    <property type="match status" value="1"/>
</dbReference>
<dbReference type="AlphaFoldDB" id="A0A244CSS7"/>